<evidence type="ECO:0000256" key="5">
    <source>
        <dbReference type="ARBA" id="ARBA00037974"/>
    </source>
</evidence>
<dbReference type="InterPro" id="IPR015421">
    <property type="entry name" value="PyrdxlP-dep_Trfase_major"/>
</dbReference>
<dbReference type="EMBL" id="PRLE01000003">
    <property type="protein sequence ID" value="RAW59405.1"/>
    <property type="molecule type" value="Genomic_DNA"/>
</dbReference>
<evidence type="ECO:0000313" key="7">
    <source>
        <dbReference type="EMBL" id="RAW59405.1"/>
    </source>
</evidence>
<dbReference type="AlphaFoldDB" id="A0A329UD25"/>
<accession>A0A329UD25</accession>
<comment type="similarity">
    <text evidence="5">Belongs to the class-II pyridoxal-phosphate-dependent aminotransferase family. MalY/PatB cystathionine beta-lyase subfamily.</text>
</comment>
<evidence type="ECO:0000256" key="2">
    <source>
        <dbReference type="ARBA" id="ARBA00012224"/>
    </source>
</evidence>
<comment type="cofactor">
    <cofactor evidence="1">
        <name>pyridoxal 5'-phosphate</name>
        <dbReference type="ChEBI" id="CHEBI:597326"/>
    </cofactor>
</comment>
<dbReference type="InterPro" id="IPR004839">
    <property type="entry name" value="Aminotransferase_I/II_large"/>
</dbReference>
<keyword evidence="4 7" id="KW-0456">Lyase</keyword>
<reference evidence="7 8" key="1">
    <citation type="submission" date="2018-02" db="EMBL/GenBank/DDBJ databases">
        <title>Complete genome sequencing of Faecalibacterium prausnitzii strains isolated from the human gut.</title>
        <authorList>
            <person name="Fitzgerald B.C."/>
            <person name="Shkoporov A.N."/>
            <person name="Ross P.R."/>
            <person name="Hill C."/>
        </authorList>
    </citation>
    <scope>NUCLEOTIDE SEQUENCE [LARGE SCALE GENOMIC DNA]</scope>
    <source>
        <strain evidence="7 8">APC923/61-1</strain>
    </source>
</reference>
<dbReference type="OrthoDB" id="9802872at2"/>
<comment type="caution">
    <text evidence="7">The sequence shown here is derived from an EMBL/GenBank/DDBJ whole genome shotgun (WGS) entry which is preliminary data.</text>
</comment>
<gene>
    <name evidence="7" type="ORF">C4N22_06655</name>
</gene>
<feature type="domain" description="Aminotransferase class I/classII large" evidence="6">
    <location>
        <begin position="42"/>
        <end position="368"/>
    </location>
</feature>
<dbReference type="GO" id="GO:0030170">
    <property type="term" value="F:pyridoxal phosphate binding"/>
    <property type="evidence" value="ECO:0007669"/>
    <property type="project" value="InterPro"/>
</dbReference>
<proteinExistence type="inferred from homology"/>
<dbReference type="Pfam" id="PF00155">
    <property type="entry name" value="Aminotran_1_2"/>
    <property type="match status" value="1"/>
</dbReference>
<dbReference type="SUPFAM" id="SSF53383">
    <property type="entry name" value="PLP-dependent transferases"/>
    <property type="match status" value="1"/>
</dbReference>
<protein>
    <recommendedName>
        <fullName evidence="2">cysteine-S-conjugate beta-lyase</fullName>
        <ecNumber evidence="2">4.4.1.13</ecNumber>
    </recommendedName>
</protein>
<dbReference type="Gene3D" id="3.40.640.10">
    <property type="entry name" value="Type I PLP-dependent aspartate aminotransferase-like (Major domain)"/>
    <property type="match status" value="1"/>
</dbReference>
<dbReference type="NCBIfam" id="TIGR04350">
    <property type="entry name" value="C_S_lyase_PatB"/>
    <property type="match status" value="1"/>
</dbReference>
<dbReference type="InterPro" id="IPR051798">
    <property type="entry name" value="Class-II_PLP-Dep_Aminotrans"/>
</dbReference>
<dbReference type="Proteomes" id="UP000250583">
    <property type="component" value="Unassembled WGS sequence"/>
</dbReference>
<evidence type="ECO:0000256" key="1">
    <source>
        <dbReference type="ARBA" id="ARBA00001933"/>
    </source>
</evidence>
<evidence type="ECO:0000256" key="4">
    <source>
        <dbReference type="ARBA" id="ARBA00023239"/>
    </source>
</evidence>
<name>A0A329UD25_9FIRM</name>
<evidence type="ECO:0000313" key="8">
    <source>
        <dbReference type="Proteomes" id="UP000250583"/>
    </source>
</evidence>
<dbReference type="CDD" id="cd00609">
    <property type="entry name" value="AAT_like"/>
    <property type="match status" value="1"/>
</dbReference>
<dbReference type="GO" id="GO:0047804">
    <property type="term" value="F:cysteine-S-conjugate beta-lyase activity"/>
    <property type="evidence" value="ECO:0007669"/>
    <property type="project" value="UniProtKB-EC"/>
</dbReference>
<sequence length="390" mass="44462">MYDFDKVVDRRGTSSIKWNFQNSFGQQSGLLPYWIADTDFATAPEVVQALQKRCDHPVIGYSKPLPGVYTAIQGWWDRRHGWKPETDWMLLSYGVVTGIYFTLDTVVPKGEKVLTFTPVYDPFFAAIKNSGHTLVDCPLDHKDNYYTINWELLEKELADGVKAVVFCNPHNPIGRVWTEEEMEKLVELCVKYNVYLLSDEIHCDFGFTRPCTTAGKFTQIYDKLVVYTAISKTFNMAGLGSSCMIIPNAELKQKIKDAYDSRWMFGPSDLAFTAMEAAYTYGDQWVDEQCEYLKGSAEIVRKFVEEKMPEVKVTTHEGTFLMWLDMTCFGKTSDELTEIFAKEYGLAIGNGAHYGKQAEGYMRLNIGCARGILQKGLDQMAKMYADYINK</sequence>
<dbReference type="InterPro" id="IPR015422">
    <property type="entry name" value="PyrdxlP-dep_Trfase_small"/>
</dbReference>
<evidence type="ECO:0000256" key="3">
    <source>
        <dbReference type="ARBA" id="ARBA00022898"/>
    </source>
</evidence>
<dbReference type="InterPro" id="IPR015424">
    <property type="entry name" value="PyrdxlP-dep_Trfase"/>
</dbReference>
<dbReference type="Gene3D" id="3.90.1150.10">
    <property type="entry name" value="Aspartate Aminotransferase, domain 1"/>
    <property type="match status" value="1"/>
</dbReference>
<dbReference type="EC" id="4.4.1.13" evidence="2"/>
<dbReference type="RefSeq" id="WP_022256475.1">
    <property type="nucleotide sequence ID" value="NZ_PRLE01000003.1"/>
</dbReference>
<dbReference type="PANTHER" id="PTHR43525">
    <property type="entry name" value="PROTEIN MALY"/>
    <property type="match status" value="1"/>
</dbReference>
<dbReference type="InterPro" id="IPR027619">
    <property type="entry name" value="C-S_lyase_PatB-like"/>
</dbReference>
<dbReference type="PANTHER" id="PTHR43525:SF1">
    <property type="entry name" value="PROTEIN MALY"/>
    <property type="match status" value="1"/>
</dbReference>
<evidence type="ECO:0000259" key="6">
    <source>
        <dbReference type="Pfam" id="PF00155"/>
    </source>
</evidence>
<keyword evidence="3" id="KW-0663">Pyridoxal phosphate</keyword>
<organism evidence="7 8">
    <name type="scientific">Faecalibacterium prausnitzii</name>
    <dbReference type="NCBI Taxonomy" id="853"/>
    <lineage>
        <taxon>Bacteria</taxon>
        <taxon>Bacillati</taxon>
        <taxon>Bacillota</taxon>
        <taxon>Clostridia</taxon>
        <taxon>Eubacteriales</taxon>
        <taxon>Oscillospiraceae</taxon>
        <taxon>Faecalibacterium</taxon>
    </lineage>
</organism>